<accession>A0ABX7IF64</accession>
<comment type="function">
    <text evidence="2">Required for morphogenesis under gluconeogenic growth conditions.</text>
</comment>
<proteinExistence type="inferred from homology"/>
<dbReference type="Pfam" id="PF01933">
    <property type="entry name" value="CofD"/>
    <property type="match status" value="1"/>
</dbReference>
<comment type="subcellular location">
    <subcellularLocation>
        <location evidence="2">Cytoplasm</location>
    </subcellularLocation>
</comment>
<name>A0ABX7IF64_9ACTO</name>
<gene>
    <name evidence="3" type="primary">yvcK</name>
    <name evidence="3" type="ORF">JTE88_04465</name>
</gene>
<reference evidence="3 4" key="1">
    <citation type="submission" date="2021-02" db="EMBL/GenBank/DDBJ databases">
        <title>Complete Genome Sequence of Arcanobacterium phocisimile strain DSM 26142T from a harbour seal.</title>
        <authorList>
            <person name="Borowiak M."/>
            <person name="Alssahen M."/>
            <person name="Malorny B."/>
            <person name="Laemmler C."/>
            <person name="Siebert U."/>
            <person name="Ploetz M."/>
            <person name="Abdulmawjood A."/>
        </authorList>
    </citation>
    <scope>NUCLEOTIDE SEQUENCE [LARGE SCALE GENOMIC DNA]</scope>
    <source>
        <strain evidence="3 4">DSM 26142</strain>
    </source>
</reference>
<evidence type="ECO:0000313" key="4">
    <source>
        <dbReference type="Proteomes" id="UP000602653"/>
    </source>
</evidence>
<evidence type="ECO:0000313" key="3">
    <source>
        <dbReference type="EMBL" id="QRV01380.1"/>
    </source>
</evidence>
<organism evidence="3 4">
    <name type="scientific">Arcanobacterium phocisimile</name>
    <dbReference type="NCBI Taxonomy" id="1302235"/>
    <lineage>
        <taxon>Bacteria</taxon>
        <taxon>Bacillati</taxon>
        <taxon>Actinomycetota</taxon>
        <taxon>Actinomycetes</taxon>
        <taxon>Actinomycetales</taxon>
        <taxon>Actinomycetaceae</taxon>
        <taxon>Arcanobacterium</taxon>
    </lineage>
</organism>
<dbReference type="NCBIfam" id="TIGR01826">
    <property type="entry name" value="CofD_related"/>
    <property type="match status" value="1"/>
</dbReference>
<keyword evidence="4" id="KW-1185">Reference proteome</keyword>
<keyword evidence="1 2" id="KW-0963">Cytoplasm</keyword>
<dbReference type="RefSeq" id="WP_204422971.1">
    <property type="nucleotide sequence ID" value="NZ_CP070228.1"/>
</dbReference>
<comment type="similarity">
    <text evidence="2">Belongs to the gluconeogenesis factor family.</text>
</comment>
<evidence type="ECO:0000256" key="1">
    <source>
        <dbReference type="ARBA" id="ARBA00022490"/>
    </source>
</evidence>
<protein>
    <recommendedName>
        <fullName evidence="2">Putative gluconeogenesis factor</fullName>
    </recommendedName>
</protein>
<sequence length="319" mass="34208">MAFRKDVGARGPHVVAFGGGHGLYATLSALRILTPNITAVVTVADDGGSSGRIRQEMDVLPPGDLRMALAALCDDGDWGQTWRDVLQYRFDSDGPLGGHAVGNLLIVAIWRLLHDELEGLDLVGRLLGIHGRVVPMSTTPLQIEAQVLTDDGSSLVIKGQGAVASSRSCIEQLHLIPQQPPAHPAAIDAIADADWVIFGPGSWFTSIIPHLLVPDLRHAIEQAPGNRALVLNLVEDDETPHLTPVELLRVFKKHAPGLRIDVVIIDEATQCDYAELKSVAHSIGAEVFAYNVAQKANPAVHDPLFLAAAFREVIDSFSG</sequence>
<dbReference type="CDD" id="cd07187">
    <property type="entry name" value="YvcK_like"/>
    <property type="match status" value="1"/>
</dbReference>
<dbReference type="Proteomes" id="UP000602653">
    <property type="component" value="Chromosome"/>
</dbReference>
<dbReference type="InterPro" id="IPR002882">
    <property type="entry name" value="CofD"/>
</dbReference>
<dbReference type="Gene3D" id="3.40.50.10680">
    <property type="entry name" value="CofD-like domains"/>
    <property type="match status" value="1"/>
</dbReference>
<dbReference type="HAMAP" id="MF_00973">
    <property type="entry name" value="Gluconeogen_factor"/>
    <property type="match status" value="1"/>
</dbReference>
<dbReference type="PANTHER" id="PTHR30135:SF3">
    <property type="entry name" value="GLUCONEOGENESIS FACTOR-RELATED"/>
    <property type="match status" value="1"/>
</dbReference>
<dbReference type="EMBL" id="CP070228">
    <property type="protein sequence ID" value="QRV01380.1"/>
    <property type="molecule type" value="Genomic_DNA"/>
</dbReference>
<evidence type="ECO:0000256" key="2">
    <source>
        <dbReference type="HAMAP-Rule" id="MF_00973"/>
    </source>
</evidence>
<dbReference type="InterPro" id="IPR038136">
    <property type="entry name" value="CofD-like_dom_sf"/>
</dbReference>
<dbReference type="SUPFAM" id="SSF142338">
    <property type="entry name" value="CofD-like"/>
    <property type="match status" value="1"/>
</dbReference>
<dbReference type="PANTHER" id="PTHR30135">
    <property type="entry name" value="UNCHARACTERIZED PROTEIN YVCK-RELATED"/>
    <property type="match status" value="1"/>
</dbReference>
<dbReference type="InterPro" id="IPR010119">
    <property type="entry name" value="Gluconeogen_factor"/>
</dbReference>